<accession>A0AAV3Y8N7</accession>
<dbReference type="AlphaFoldDB" id="A0AAV3Y8N7"/>
<protein>
    <submittedName>
        <fullName evidence="2">Uncharacterized protein</fullName>
    </submittedName>
</protein>
<proteinExistence type="predicted"/>
<feature type="region of interest" description="Disordered" evidence="1">
    <location>
        <begin position="53"/>
        <end position="85"/>
    </location>
</feature>
<evidence type="ECO:0000313" key="3">
    <source>
        <dbReference type="Proteomes" id="UP000735302"/>
    </source>
</evidence>
<evidence type="ECO:0000256" key="1">
    <source>
        <dbReference type="SAM" id="MobiDB-lite"/>
    </source>
</evidence>
<organism evidence="2 3">
    <name type="scientific">Plakobranchus ocellatus</name>
    <dbReference type="NCBI Taxonomy" id="259542"/>
    <lineage>
        <taxon>Eukaryota</taxon>
        <taxon>Metazoa</taxon>
        <taxon>Spiralia</taxon>
        <taxon>Lophotrochozoa</taxon>
        <taxon>Mollusca</taxon>
        <taxon>Gastropoda</taxon>
        <taxon>Heterobranchia</taxon>
        <taxon>Euthyneura</taxon>
        <taxon>Panpulmonata</taxon>
        <taxon>Sacoglossa</taxon>
        <taxon>Placobranchoidea</taxon>
        <taxon>Plakobranchidae</taxon>
        <taxon>Plakobranchus</taxon>
    </lineage>
</organism>
<dbReference type="EMBL" id="BLXT01000588">
    <property type="protein sequence ID" value="GFN78428.1"/>
    <property type="molecule type" value="Genomic_DNA"/>
</dbReference>
<sequence>MIDLQSTIKSLQLYLENQEKSIELLKESLKRHEIHNKKSDAKIQELERKIKVLSSSSSSSSINNVTPTRQSKDDSSTSPYQNVLPSKHRTSYRDVLVQKCLYSMTFSLGQSLKIKLPFISAQAFCSSRK</sequence>
<comment type="caution">
    <text evidence="2">The sequence shown here is derived from an EMBL/GenBank/DDBJ whole genome shotgun (WGS) entry which is preliminary data.</text>
</comment>
<keyword evidence="3" id="KW-1185">Reference proteome</keyword>
<reference evidence="2 3" key="1">
    <citation type="journal article" date="2021" name="Elife">
        <title>Chloroplast acquisition without the gene transfer in kleptoplastic sea slugs, Plakobranchus ocellatus.</title>
        <authorList>
            <person name="Maeda T."/>
            <person name="Takahashi S."/>
            <person name="Yoshida T."/>
            <person name="Shimamura S."/>
            <person name="Takaki Y."/>
            <person name="Nagai Y."/>
            <person name="Toyoda A."/>
            <person name="Suzuki Y."/>
            <person name="Arimoto A."/>
            <person name="Ishii H."/>
            <person name="Satoh N."/>
            <person name="Nishiyama T."/>
            <person name="Hasebe M."/>
            <person name="Maruyama T."/>
            <person name="Minagawa J."/>
            <person name="Obokata J."/>
            <person name="Shigenobu S."/>
        </authorList>
    </citation>
    <scope>NUCLEOTIDE SEQUENCE [LARGE SCALE GENOMIC DNA]</scope>
</reference>
<gene>
    <name evidence="2" type="ORF">PoB_000493400</name>
</gene>
<dbReference type="Proteomes" id="UP000735302">
    <property type="component" value="Unassembled WGS sequence"/>
</dbReference>
<evidence type="ECO:0000313" key="2">
    <source>
        <dbReference type="EMBL" id="GFN78428.1"/>
    </source>
</evidence>
<name>A0AAV3Y8N7_9GAST</name>